<proteinExistence type="predicted"/>
<reference evidence="1 2" key="1">
    <citation type="journal article" date="2024" name="G3 (Bethesda)">
        <title>Genome assembly of Hibiscus sabdariffa L. provides insights into metabolisms of medicinal natural products.</title>
        <authorList>
            <person name="Kim T."/>
        </authorList>
    </citation>
    <scope>NUCLEOTIDE SEQUENCE [LARGE SCALE GENOMIC DNA]</scope>
    <source>
        <strain evidence="1">TK-2024</strain>
        <tissue evidence="1">Old leaves</tissue>
    </source>
</reference>
<keyword evidence="2" id="KW-1185">Reference proteome</keyword>
<dbReference type="EMBL" id="JBBPBM010000006">
    <property type="protein sequence ID" value="KAK8579482.1"/>
    <property type="molecule type" value="Genomic_DNA"/>
</dbReference>
<evidence type="ECO:0000313" key="1">
    <source>
        <dbReference type="EMBL" id="KAK8579482.1"/>
    </source>
</evidence>
<dbReference type="Proteomes" id="UP001472677">
    <property type="component" value="Unassembled WGS sequence"/>
</dbReference>
<evidence type="ECO:0000313" key="2">
    <source>
        <dbReference type="Proteomes" id="UP001472677"/>
    </source>
</evidence>
<protein>
    <submittedName>
        <fullName evidence="1">Uncharacterized protein</fullName>
    </submittedName>
</protein>
<sequence>MRPQAFRRKDTVSQWSSVDNIRQMEAVHCLDKIYKDAMETASQSESGDRELAEELLVYLLIVLELGWINSTIDFTFPYLSQIQNDKISKFRDQCGC</sequence>
<name>A0ABR2FEZ5_9ROSI</name>
<accession>A0ABR2FEZ5</accession>
<comment type="caution">
    <text evidence="1">The sequence shown here is derived from an EMBL/GenBank/DDBJ whole genome shotgun (WGS) entry which is preliminary data.</text>
</comment>
<organism evidence="1 2">
    <name type="scientific">Hibiscus sabdariffa</name>
    <name type="common">roselle</name>
    <dbReference type="NCBI Taxonomy" id="183260"/>
    <lineage>
        <taxon>Eukaryota</taxon>
        <taxon>Viridiplantae</taxon>
        <taxon>Streptophyta</taxon>
        <taxon>Embryophyta</taxon>
        <taxon>Tracheophyta</taxon>
        <taxon>Spermatophyta</taxon>
        <taxon>Magnoliopsida</taxon>
        <taxon>eudicotyledons</taxon>
        <taxon>Gunneridae</taxon>
        <taxon>Pentapetalae</taxon>
        <taxon>rosids</taxon>
        <taxon>malvids</taxon>
        <taxon>Malvales</taxon>
        <taxon>Malvaceae</taxon>
        <taxon>Malvoideae</taxon>
        <taxon>Hibiscus</taxon>
    </lineage>
</organism>
<gene>
    <name evidence="1" type="ORF">V6N12_069807</name>
</gene>
<dbReference type="Gene3D" id="1.25.40.730">
    <property type="match status" value="1"/>
</dbReference>